<sequence>MFQQAFWLAKKELKSQWIGIALTLVVTIFFALLTATLLDQSVRKLFGSETTFYNHTLLDIIFIVLTPSFAAIFMSRPYLNIQAIKDDPFSKRMALFRSLPIPLTALSLSRTLIMVMTLIIMSLGFYITVTFALPDHFFQFLTPREYLIFILFWFGYALVVGGINPFIEYGTNGKVLHIVPWVFIVGFLITVFIFYNLVGQGIVETVLILIKNHGWPLAVLSLFVGVIGSYVWNKLLTIRLARRDYL</sequence>
<keyword evidence="1" id="KW-0812">Transmembrane</keyword>
<keyword evidence="1" id="KW-0472">Membrane</keyword>
<name>A0A1S2LS80_9BACI</name>
<evidence type="ECO:0000256" key="1">
    <source>
        <dbReference type="SAM" id="Phobius"/>
    </source>
</evidence>
<dbReference type="Proteomes" id="UP000180098">
    <property type="component" value="Unassembled WGS sequence"/>
</dbReference>
<feature type="transmembrane region" description="Helical" evidence="1">
    <location>
        <begin position="146"/>
        <end position="163"/>
    </location>
</feature>
<evidence type="ECO:0000313" key="2">
    <source>
        <dbReference type="EMBL" id="OIJ15184.1"/>
    </source>
</evidence>
<keyword evidence="3" id="KW-1185">Reference proteome</keyword>
<feature type="transmembrane region" description="Helical" evidence="1">
    <location>
        <begin position="215"/>
        <end position="233"/>
    </location>
</feature>
<dbReference type="AlphaFoldDB" id="A0A1S2LS80"/>
<feature type="transmembrane region" description="Helical" evidence="1">
    <location>
        <begin position="17"/>
        <end position="38"/>
    </location>
</feature>
<proteinExistence type="predicted"/>
<feature type="transmembrane region" description="Helical" evidence="1">
    <location>
        <begin position="58"/>
        <end position="79"/>
    </location>
</feature>
<gene>
    <name evidence="2" type="ORF">BKP35_04860</name>
</gene>
<accession>A0A1S2LS80</accession>
<comment type="caution">
    <text evidence="2">The sequence shown here is derived from an EMBL/GenBank/DDBJ whole genome shotgun (WGS) entry which is preliminary data.</text>
</comment>
<reference evidence="2 3" key="1">
    <citation type="submission" date="2016-10" db="EMBL/GenBank/DDBJ databases">
        <title>Draft genome sequences of four alkaliphilic bacteria belonging to the Anaerobacillus genus.</title>
        <authorList>
            <person name="Bassil N.M."/>
            <person name="Lloyd J.R."/>
        </authorList>
    </citation>
    <scope>NUCLEOTIDE SEQUENCE [LARGE SCALE GENOMIC DNA]</scope>
    <source>
        <strain evidence="2 3">DSM 15340</strain>
    </source>
</reference>
<evidence type="ECO:0000313" key="3">
    <source>
        <dbReference type="Proteomes" id="UP000180098"/>
    </source>
</evidence>
<organism evidence="2 3">
    <name type="scientific">Anaerobacillus arseniciselenatis</name>
    <dbReference type="NCBI Taxonomy" id="85682"/>
    <lineage>
        <taxon>Bacteria</taxon>
        <taxon>Bacillati</taxon>
        <taxon>Bacillota</taxon>
        <taxon>Bacilli</taxon>
        <taxon>Bacillales</taxon>
        <taxon>Bacillaceae</taxon>
        <taxon>Anaerobacillus</taxon>
    </lineage>
</organism>
<keyword evidence="1" id="KW-1133">Transmembrane helix</keyword>
<dbReference type="OrthoDB" id="2380965at2"/>
<evidence type="ECO:0008006" key="4">
    <source>
        <dbReference type="Google" id="ProtNLM"/>
    </source>
</evidence>
<dbReference type="EMBL" id="MLQQ01000002">
    <property type="protein sequence ID" value="OIJ15184.1"/>
    <property type="molecule type" value="Genomic_DNA"/>
</dbReference>
<feature type="transmembrane region" description="Helical" evidence="1">
    <location>
        <begin position="175"/>
        <end position="195"/>
    </location>
</feature>
<feature type="transmembrane region" description="Helical" evidence="1">
    <location>
        <begin position="99"/>
        <end position="126"/>
    </location>
</feature>
<protein>
    <recommendedName>
        <fullName evidence="4">ABC transporter permease</fullName>
    </recommendedName>
</protein>
<dbReference type="RefSeq" id="WP_071312288.1">
    <property type="nucleotide sequence ID" value="NZ_MLQQ01000002.1"/>
</dbReference>